<accession>A0A8S1HB63</accession>
<dbReference type="Proteomes" id="UP000835052">
    <property type="component" value="Unassembled WGS sequence"/>
</dbReference>
<dbReference type="InterPro" id="IPR029021">
    <property type="entry name" value="Prot-tyrosine_phosphatase-like"/>
</dbReference>
<dbReference type="InterPro" id="IPR016130">
    <property type="entry name" value="Tyr_Pase_AS"/>
</dbReference>
<organism evidence="5 6">
    <name type="scientific">Caenorhabditis auriculariae</name>
    <dbReference type="NCBI Taxonomy" id="2777116"/>
    <lineage>
        <taxon>Eukaryota</taxon>
        <taxon>Metazoa</taxon>
        <taxon>Ecdysozoa</taxon>
        <taxon>Nematoda</taxon>
        <taxon>Chromadorea</taxon>
        <taxon>Rhabditida</taxon>
        <taxon>Rhabditina</taxon>
        <taxon>Rhabditomorpha</taxon>
        <taxon>Rhabditoidea</taxon>
        <taxon>Rhabditidae</taxon>
        <taxon>Peloderinae</taxon>
        <taxon>Caenorhabditis</taxon>
    </lineage>
</organism>
<evidence type="ECO:0000256" key="2">
    <source>
        <dbReference type="SAM" id="Phobius"/>
    </source>
</evidence>
<evidence type="ECO:0000313" key="6">
    <source>
        <dbReference type="Proteomes" id="UP000835052"/>
    </source>
</evidence>
<evidence type="ECO:0008006" key="7">
    <source>
        <dbReference type="Google" id="ProtNLM"/>
    </source>
</evidence>
<feature type="region of interest" description="Disordered" evidence="1">
    <location>
        <begin position="409"/>
        <end position="439"/>
    </location>
</feature>
<evidence type="ECO:0000259" key="4">
    <source>
        <dbReference type="PROSITE" id="PS50056"/>
    </source>
</evidence>
<comment type="caution">
    <text evidence="5">The sequence shown here is derived from an EMBL/GenBank/DDBJ whole genome shotgun (WGS) entry which is preliminary data.</text>
</comment>
<dbReference type="InterPro" id="IPR000387">
    <property type="entry name" value="Tyr_Pase_dom"/>
</dbReference>
<feature type="domain" description="Tyrosine-protein phosphatase" evidence="3">
    <location>
        <begin position="160"/>
        <end position="381"/>
    </location>
</feature>
<dbReference type="PANTHER" id="PTHR46163:SF10">
    <property type="entry name" value="PROTEIN-TYROSINE PHOSPHATASE-RELATED"/>
    <property type="match status" value="1"/>
</dbReference>
<gene>
    <name evidence="5" type="ORF">CAUJ_LOCUS9432</name>
</gene>
<feature type="compositionally biased region" description="Basic and acidic residues" evidence="1">
    <location>
        <begin position="412"/>
        <end position="431"/>
    </location>
</feature>
<evidence type="ECO:0000259" key="3">
    <source>
        <dbReference type="PROSITE" id="PS50055"/>
    </source>
</evidence>
<dbReference type="Gene3D" id="3.90.190.10">
    <property type="entry name" value="Protein tyrosine phosphatase superfamily"/>
    <property type="match status" value="1"/>
</dbReference>
<dbReference type="PROSITE" id="PS50056">
    <property type="entry name" value="TYR_PHOSPHATASE_2"/>
    <property type="match status" value="1"/>
</dbReference>
<keyword evidence="2" id="KW-0472">Membrane</keyword>
<dbReference type="PRINTS" id="PR00700">
    <property type="entry name" value="PRTYPHPHTASE"/>
</dbReference>
<keyword evidence="6" id="KW-1185">Reference proteome</keyword>
<feature type="domain" description="Tyrosine specific protein phosphatases" evidence="4">
    <location>
        <begin position="314"/>
        <end position="372"/>
    </location>
</feature>
<dbReference type="SMART" id="SM00404">
    <property type="entry name" value="PTPc_motif"/>
    <property type="match status" value="1"/>
</dbReference>
<evidence type="ECO:0000256" key="1">
    <source>
        <dbReference type="SAM" id="MobiDB-lite"/>
    </source>
</evidence>
<dbReference type="CDD" id="cd00047">
    <property type="entry name" value="PTPc"/>
    <property type="match status" value="1"/>
</dbReference>
<protein>
    <recommendedName>
        <fullName evidence="7">Protein-tyrosine-phosphatase</fullName>
    </recommendedName>
</protein>
<keyword evidence="2" id="KW-0812">Transmembrane</keyword>
<dbReference type="OrthoDB" id="6058203at2759"/>
<feature type="transmembrane region" description="Helical" evidence="2">
    <location>
        <begin position="12"/>
        <end position="31"/>
    </location>
</feature>
<feature type="region of interest" description="Disordered" evidence="1">
    <location>
        <begin position="36"/>
        <end position="121"/>
    </location>
</feature>
<keyword evidence="2" id="KW-1133">Transmembrane helix</keyword>
<dbReference type="SUPFAM" id="SSF52799">
    <property type="entry name" value="(Phosphotyrosine protein) phosphatases II"/>
    <property type="match status" value="1"/>
</dbReference>
<dbReference type="PROSITE" id="PS50055">
    <property type="entry name" value="TYR_PHOSPHATASE_PTP"/>
    <property type="match status" value="1"/>
</dbReference>
<dbReference type="PANTHER" id="PTHR46163">
    <property type="entry name" value="TYROSINE-PROTEIN PHOSPHATASE-RELATED"/>
    <property type="match status" value="1"/>
</dbReference>
<dbReference type="GO" id="GO:0004725">
    <property type="term" value="F:protein tyrosine phosphatase activity"/>
    <property type="evidence" value="ECO:0007669"/>
    <property type="project" value="InterPro"/>
</dbReference>
<dbReference type="InterPro" id="IPR000242">
    <property type="entry name" value="PTP_cat"/>
</dbReference>
<name>A0A8S1HB63_9PELO</name>
<feature type="compositionally biased region" description="Basic and acidic residues" evidence="1">
    <location>
        <begin position="102"/>
        <end position="120"/>
    </location>
</feature>
<dbReference type="PROSITE" id="PS51257">
    <property type="entry name" value="PROKAR_LIPOPROTEIN"/>
    <property type="match status" value="1"/>
</dbReference>
<dbReference type="InterPro" id="IPR052782">
    <property type="entry name" value="Oocyte-zygote_transition_reg"/>
</dbReference>
<reference evidence="5" key="1">
    <citation type="submission" date="2020-10" db="EMBL/GenBank/DDBJ databases">
        <authorList>
            <person name="Kikuchi T."/>
        </authorList>
    </citation>
    <scope>NUCLEOTIDE SEQUENCE</scope>
    <source>
        <strain evidence="5">NKZ352</strain>
    </source>
</reference>
<dbReference type="EMBL" id="CAJGYM010000036">
    <property type="protein sequence ID" value="CAD6193513.1"/>
    <property type="molecule type" value="Genomic_DNA"/>
</dbReference>
<dbReference type="PROSITE" id="PS00383">
    <property type="entry name" value="TYR_PHOSPHATASE_1"/>
    <property type="match status" value="1"/>
</dbReference>
<dbReference type="SMART" id="SM00194">
    <property type="entry name" value="PTPc"/>
    <property type="match status" value="1"/>
</dbReference>
<dbReference type="InterPro" id="IPR003595">
    <property type="entry name" value="Tyr_Pase_cat"/>
</dbReference>
<sequence length="439" mass="49461">MSTARATMGLDVTSILQIFIGLFVACTFALCQGKKKESSATSRGRGTALSLSTPAPPPSTTPATPAGTEKPSILSTSPSNPKNESKASAITPSSKLSQASKETQKEKPKSEPKSSDKTDNRALWVSKITKRKCKEISLEHKEKLKGYAAPGKTYKVHDANPLKNRYTDVLCIDSTRVILKNRKEDYIHASWITMPDKSCSYICTQGPLPETIADFWAMIHQEKPKFVIMLCNLVEGGGQKCALYYPEKVGTKENYDGFEVHFVEEKPEPVEGVVCNVLHVTHKGEQHELLHLIVPWWPDQLAPADAKPMKTNPKNAPIVVHCSAGVGRTATFVGIDYANVRLQEEPNLDLIDIVKEMRAMRYQAIQSHVQYLFLHVCLLEYFIQESFVRRDAPIEQFIEQYKMHALKKLEKRRGEDDENHDRQKADDEKEREKKRHSTK</sequence>
<dbReference type="AlphaFoldDB" id="A0A8S1HB63"/>
<evidence type="ECO:0000313" key="5">
    <source>
        <dbReference type="EMBL" id="CAD6193513.1"/>
    </source>
</evidence>
<proteinExistence type="predicted"/>
<feature type="compositionally biased region" description="Polar residues" evidence="1">
    <location>
        <begin position="73"/>
        <end position="99"/>
    </location>
</feature>
<dbReference type="Pfam" id="PF00102">
    <property type="entry name" value="Y_phosphatase"/>
    <property type="match status" value="1"/>
</dbReference>